<name>A0ABU6UGA1_9FABA</name>
<gene>
    <name evidence="3" type="ORF">PIB30_045141</name>
</gene>
<evidence type="ECO:0000313" key="3">
    <source>
        <dbReference type="EMBL" id="MED6159747.1"/>
    </source>
</evidence>
<feature type="region of interest" description="Disordered" evidence="1">
    <location>
        <begin position="223"/>
        <end position="244"/>
    </location>
</feature>
<dbReference type="Pfam" id="PF16719">
    <property type="entry name" value="SAWADEE"/>
    <property type="match status" value="1"/>
</dbReference>
<accession>A0ABU6UGA1</accession>
<dbReference type="Proteomes" id="UP001341840">
    <property type="component" value="Unassembled WGS sequence"/>
</dbReference>
<sequence length="407" mass="46981">MPPDNDLALVSQPDYNTEFRSIKDEAWYSVAISLEGHNQVRIKYLNFSDDHDEVFEATDFKTQQELDQFIERFRPLSKQLQDYECHQLRQGVRVCACHIFGDNDVRFYDAEVDSVLKKEHSFDKGEELCSCIFVLSWLHGPNDGKLTHTTIANICLVQPVVELDPILTSFWVARETREFLLACPISMTKEVSGHEVVVCCNERPNTVPRLGYFERNKRENRRAKRSVVRSESSEVRSQRQQKEESNLKGLKNQCAILVGNVDKELGPLTVIDFLHKHTKMSPRVFIFPSFSWEIYTKAAIVLDSKKDLRKLCEFLDNDNHIITSSIGRPWVIMEKLVGQKEIKASLGTLLPVSKSKNQKCRTNKQLKVVPSGSQEFKIAADLREMFLEFINHQKQLYRKLALEEGKV</sequence>
<dbReference type="Gene3D" id="2.30.30.140">
    <property type="match status" value="1"/>
</dbReference>
<keyword evidence="4" id="KW-1185">Reference proteome</keyword>
<protein>
    <recommendedName>
        <fullName evidence="2">SAWADEE domain-containing protein</fullName>
    </recommendedName>
</protein>
<feature type="domain" description="SAWADEE" evidence="2">
    <location>
        <begin position="15"/>
        <end position="155"/>
    </location>
</feature>
<dbReference type="PANTHER" id="PTHR36384">
    <property type="entry name" value="SAWADEE PROTEIN"/>
    <property type="match status" value="1"/>
</dbReference>
<feature type="compositionally biased region" description="Basic and acidic residues" evidence="1">
    <location>
        <begin position="231"/>
        <end position="244"/>
    </location>
</feature>
<evidence type="ECO:0000256" key="1">
    <source>
        <dbReference type="SAM" id="MobiDB-lite"/>
    </source>
</evidence>
<dbReference type="EMBL" id="JASCZI010121102">
    <property type="protein sequence ID" value="MED6159747.1"/>
    <property type="molecule type" value="Genomic_DNA"/>
</dbReference>
<comment type="caution">
    <text evidence="3">The sequence shown here is derived from an EMBL/GenBank/DDBJ whole genome shotgun (WGS) entry which is preliminary data.</text>
</comment>
<evidence type="ECO:0000313" key="4">
    <source>
        <dbReference type="Proteomes" id="UP001341840"/>
    </source>
</evidence>
<dbReference type="PANTHER" id="PTHR36384:SF1">
    <property type="entry name" value="SAWADEE PROTEIN"/>
    <property type="match status" value="1"/>
</dbReference>
<proteinExistence type="predicted"/>
<evidence type="ECO:0000259" key="2">
    <source>
        <dbReference type="Pfam" id="PF16719"/>
    </source>
</evidence>
<reference evidence="3 4" key="1">
    <citation type="journal article" date="2023" name="Plants (Basel)">
        <title>Bridging the Gap: Combining Genomics and Transcriptomics Approaches to Understand Stylosanthes scabra, an Orphan Legume from the Brazilian Caatinga.</title>
        <authorList>
            <person name="Ferreira-Neto J.R.C."/>
            <person name="da Silva M.D."/>
            <person name="Binneck E."/>
            <person name="de Melo N.F."/>
            <person name="da Silva R.H."/>
            <person name="de Melo A.L.T.M."/>
            <person name="Pandolfi V."/>
            <person name="Bustamante F.O."/>
            <person name="Brasileiro-Vidal A.C."/>
            <person name="Benko-Iseppon A.M."/>
        </authorList>
    </citation>
    <scope>NUCLEOTIDE SEQUENCE [LARGE SCALE GENOMIC DNA]</scope>
    <source>
        <tissue evidence="3">Leaves</tissue>
    </source>
</reference>
<dbReference type="InterPro" id="IPR032001">
    <property type="entry name" value="SAWADEE_dom"/>
</dbReference>
<organism evidence="3 4">
    <name type="scientific">Stylosanthes scabra</name>
    <dbReference type="NCBI Taxonomy" id="79078"/>
    <lineage>
        <taxon>Eukaryota</taxon>
        <taxon>Viridiplantae</taxon>
        <taxon>Streptophyta</taxon>
        <taxon>Embryophyta</taxon>
        <taxon>Tracheophyta</taxon>
        <taxon>Spermatophyta</taxon>
        <taxon>Magnoliopsida</taxon>
        <taxon>eudicotyledons</taxon>
        <taxon>Gunneridae</taxon>
        <taxon>Pentapetalae</taxon>
        <taxon>rosids</taxon>
        <taxon>fabids</taxon>
        <taxon>Fabales</taxon>
        <taxon>Fabaceae</taxon>
        <taxon>Papilionoideae</taxon>
        <taxon>50 kb inversion clade</taxon>
        <taxon>dalbergioids sensu lato</taxon>
        <taxon>Dalbergieae</taxon>
        <taxon>Pterocarpus clade</taxon>
        <taxon>Stylosanthes</taxon>
    </lineage>
</organism>